<dbReference type="Pfam" id="PF12937">
    <property type="entry name" value="F-box-like"/>
    <property type="match status" value="1"/>
</dbReference>
<reference evidence="2 3" key="1">
    <citation type="submission" date="2016-03" db="EMBL/GenBank/DDBJ databases">
        <authorList>
            <person name="Ploux O."/>
        </authorList>
    </citation>
    <scope>NUCLEOTIDE SEQUENCE [LARGE SCALE GENOMIC DNA]</scope>
    <source>
        <strain evidence="2 3">UAMH 11012</strain>
    </source>
</reference>
<evidence type="ECO:0000259" key="1">
    <source>
        <dbReference type="PROSITE" id="PS50181"/>
    </source>
</evidence>
<organism evidence="2 3">
    <name type="scientific">Phialocephala subalpina</name>
    <dbReference type="NCBI Taxonomy" id="576137"/>
    <lineage>
        <taxon>Eukaryota</taxon>
        <taxon>Fungi</taxon>
        <taxon>Dikarya</taxon>
        <taxon>Ascomycota</taxon>
        <taxon>Pezizomycotina</taxon>
        <taxon>Leotiomycetes</taxon>
        <taxon>Helotiales</taxon>
        <taxon>Mollisiaceae</taxon>
        <taxon>Phialocephala</taxon>
        <taxon>Phialocephala fortinii species complex</taxon>
    </lineage>
</organism>
<proteinExistence type="predicted"/>
<accession>A0A1L7X230</accession>
<dbReference type="PROSITE" id="PS50181">
    <property type="entry name" value="FBOX"/>
    <property type="match status" value="1"/>
</dbReference>
<evidence type="ECO:0000313" key="3">
    <source>
        <dbReference type="Proteomes" id="UP000184330"/>
    </source>
</evidence>
<sequence>MAPRPLPNELWIDIIHHLPQSDILNISSTSKSLHNLAVPFLYSEFDATTNNKGATRATELFLRSLLERPELGTHVKKATFCAKGDEEVDDFMTVRSQSFDAKTWSCLREKMSHASRDKEFGVSWESRFNAKHNDDAFLALILHMVSKNLESLTFVKDGKCSRPYKFMHTVLMEAARLQYSGEERYPLSQLREVRFLTESPSTYGGVSSLRVDDVRPYLKLKSVKRLTCHDVSEPGSGNVSDEQDKFTATTVELHHCRMTRPSLKSFLSKFQDLKALHWKTGTEANHFAHCFDDIRDIPQLKATLEELVVDDSCSLRSIGLPNFTDMSGFGFMKSLEAGSYSLLGSLVMVVRPGNFSIYPQHRLNAFIAALPTSLQILKITQCQRAILSHVPTILGLKDKSLHNLKQLTLAFPRSSWTPRADGDSVQLAKRVGVELMVLTKN</sequence>
<dbReference type="SUPFAM" id="SSF81383">
    <property type="entry name" value="F-box domain"/>
    <property type="match status" value="1"/>
</dbReference>
<evidence type="ECO:0000313" key="2">
    <source>
        <dbReference type="EMBL" id="CZR59086.1"/>
    </source>
</evidence>
<dbReference type="AlphaFoldDB" id="A0A1L7X230"/>
<name>A0A1L7X230_9HELO</name>
<protein>
    <recommendedName>
        <fullName evidence="1">F-box domain-containing protein</fullName>
    </recommendedName>
</protein>
<dbReference type="Proteomes" id="UP000184330">
    <property type="component" value="Unassembled WGS sequence"/>
</dbReference>
<dbReference type="InterPro" id="IPR036047">
    <property type="entry name" value="F-box-like_dom_sf"/>
</dbReference>
<gene>
    <name evidence="2" type="ORF">PAC_08978</name>
</gene>
<dbReference type="OrthoDB" id="3550279at2759"/>
<dbReference type="EMBL" id="FJOG01000013">
    <property type="protein sequence ID" value="CZR59086.1"/>
    <property type="molecule type" value="Genomic_DNA"/>
</dbReference>
<dbReference type="InterPro" id="IPR001810">
    <property type="entry name" value="F-box_dom"/>
</dbReference>
<keyword evidence="3" id="KW-1185">Reference proteome</keyword>
<feature type="domain" description="F-box" evidence="1">
    <location>
        <begin position="1"/>
        <end position="45"/>
    </location>
</feature>